<dbReference type="EMBL" id="ADZX01000424">
    <property type="protein sequence ID" value="EFK96690.1"/>
    <property type="molecule type" value="Genomic_DNA"/>
</dbReference>
<comment type="caution">
    <text evidence="3">The sequence shown here is derived from an EMBL/GenBank/DDBJ whole genome shotgun (WGS) entry which is preliminary data.</text>
</comment>
<dbReference type="AlphaFoldDB" id="D9PID8"/>
<feature type="region of interest" description="Disordered" evidence="2">
    <location>
        <begin position="1"/>
        <end position="58"/>
    </location>
</feature>
<organism evidence="3">
    <name type="scientific">sediment metagenome</name>
    <dbReference type="NCBI Taxonomy" id="749907"/>
    <lineage>
        <taxon>unclassified sequences</taxon>
        <taxon>metagenomes</taxon>
        <taxon>ecological metagenomes</taxon>
    </lineage>
</organism>
<evidence type="ECO:0000256" key="2">
    <source>
        <dbReference type="SAM" id="MobiDB-lite"/>
    </source>
</evidence>
<keyword evidence="1" id="KW-0175">Coiled coil</keyword>
<reference evidence="3" key="2">
    <citation type="journal article" date="2011" name="Microb. Ecol.">
        <title>Taxonomic and Functional Metagenomic Profiling of the Microbial Community in the Anoxic Sediment of a Sub-saline Shallow Lake (Laguna de Carrizo, Central Spain).</title>
        <authorList>
            <person name="Ferrer M."/>
            <person name="Guazzaroni M.E."/>
            <person name="Richter M."/>
            <person name="Garcia-Salamanca A."/>
            <person name="Yarza P."/>
            <person name="Suarez-Suarez A."/>
            <person name="Solano J."/>
            <person name="Alcaide M."/>
            <person name="van Dillewijn P."/>
            <person name="Molina-Henares M.A."/>
            <person name="Lopez-Cortes N."/>
            <person name="Al-Ramahi Y."/>
            <person name="Guerrero C."/>
            <person name="Acosta A."/>
            <person name="de Eugenio L.I."/>
            <person name="Martinez V."/>
            <person name="Marques S."/>
            <person name="Rojo F."/>
            <person name="Santero E."/>
            <person name="Genilloud O."/>
            <person name="Perez-Perez J."/>
            <person name="Rossello-Mora R."/>
            <person name="Ramos J.L."/>
        </authorList>
    </citation>
    <scope>NUCLEOTIDE SEQUENCE</scope>
</reference>
<evidence type="ECO:0000313" key="3">
    <source>
        <dbReference type="EMBL" id="EFK96690.1"/>
    </source>
</evidence>
<proteinExistence type="predicted"/>
<reference evidence="3" key="1">
    <citation type="submission" date="2010-07" db="EMBL/GenBank/DDBJ databases">
        <authorList>
            <consortium name="CONSOLIDER consortium CSD2007-00005"/>
            <person name="Guazzaroni M.-E."/>
            <person name="Richter M."/>
            <person name="Garcia-Salamanca A."/>
            <person name="Yarza P."/>
            <person name="Ferrer M."/>
        </authorList>
    </citation>
    <scope>NUCLEOTIDE SEQUENCE</scope>
</reference>
<evidence type="ECO:0008006" key="4">
    <source>
        <dbReference type="Google" id="ProtNLM"/>
    </source>
</evidence>
<name>D9PID8_9ZZZZ</name>
<feature type="coiled-coil region" evidence="1">
    <location>
        <begin position="89"/>
        <end position="123"/>
    </location>
</feature>
<sequence length="303" mass="34054">MEVTAPQGTTVQEAANKLSALLNPKEETQEPDSIPTEVTASEGTEPEVTPEAQEEPVTYKVKVDGEEVEVPLDELLKGYSRTSDYTRKTQQIAEQRKAAEAEAEAARVEREQYKQGLEALKSQIMSVAEPDWDRLMAEDPIEFVKQKELFRDRKEKLAALQAEQYRVSQRDAAEQQKRLAQIVSEEQAKLVTLIPEWSDSTKAKAEKEKIVEYGLSIGFSQEELNSLYDSRAVLALRQGMLYRDMVANAKVKKENVKVSPTAKPGTLKPNSQARTAAEAKERLRASGKEKDFADAFKTMFLKQ</sequence>
<feature type="compositionally biased region" description="Polar residues" evidence="2">
    <location>
        <begin position="1"/>
        <end position="13"/>
    </location>
</feature>
<protein>
    <recommendedName>
        <fullName evidence="4">Scaffolding protein</fullName>
    </recommendedName>
</protein>
<feature type="region of interest" description="Disordered" evidence="2">
    <location>
        <begin position="256"/>
        <end position="284"/>
    </location>
</feature>
<evidence type="ECO:0000256" key="1">
    <source>
        <dbReference type="SAM" id="Coils"/>
    </source>
</evidence>
<accession>D9PID8</accession>
<gene>
    <name evidence="3" type="ORF">LDC_1296</name>
</gene>